<protein>
    <submittedName>
        <fullName evidence="1">Uncharacterized protein</fullName>
    </submittedName>
</protein>
<dbReference type="EMBL" id="REGN01001404">
    <property type="protein sequence ID" value="RNA34865.1"/>
    <property type="molecule type" value="Genomic_DNA"/>
</dbReference>
<keyword evidence="2" id="KW-1185">Reference proteome</keyword>
<evidence type="ECO:0000313" key="2">
    <source>
        <dbReference type="Proteomes" id="UP000276133"/>
    </source>
</evidence>
<comment type="caution">
    <text evidence="1">The sequence shown here is derived from an EMBL/GenBank/DDBJ whole genome shotgun (WGS) entry which is preliminary data.</text>
</comment>
<name>A0A3M7SGQ1_BRAPC</name>
<dbReference type="AlphaFoldDB" id="A0A3M7SGQ1"/>
<accession>A0A3M7SGQ1</accession>
<proteinExistence type="predicted"/>
<organism evidence="1 2">
    <name type="scientific">Brachionus plicatilis</name>
    <name type="common">Marine rotifer</name>
    <name type="synonym">Brachionus muelleri</name>
    <dbReference type="NCBI Taxonomy" id="10195"/>
    <lineage>
        <taxon>Eukaryota</taxon>
        <taxon>Metazoa</taxon>
        <taxon>Spiralia</taxon>
        <taxon>Gnathifera</taxon>
        <taxon>Rotifera</taxon>
        <taxon>Eurotatoria</taxon>
        <taxon>Monogononta</taxon>
        <taxon>Pseudotrocha</taxon>
        <taxon>Ploima</taxon>
        <taxon>Brachionidae</taxon>
        <taxon>Brachionus</taxon>
    </lineage>
</organism>
<feature type="non-terminal residue" evidence="1">
    <location>
        <position position="1"/>
    </location>
</feature>
<gene>
    <name evidence="1" type="ORF">BpHYR1_005931</name>
</gene>
<evidence type="ECO:0000313" key="1">
    <source>
        <dbReference type="EMBL" id="RNA34865.1"/>
    </source>
</evidence>
<dbReference type="Proteomes" id="UP000276133">
    <property type="component" value="Unassembled WGS sequence"/>
</dbReference>
<sequence length="78" mass="9041">VILTPLVLFGKKKFGPSSVKFTLVTKFVNRNLVNIKYSWAHFLVNFCSHSPQNPKNFISIERGYFPHSALFHQNFLQT</sequence>
<reference evidence="1 2" key="1">
    <citation type="journal article" date="2018" name="Sci. Rep.">
        <title>Genomic signatures of local adaptation to the degree of environmental predictability in rotifers.</title>
        <authorList>
            <person name="Franch-Gras L."/>
            <person name="Hahn C."/>
            <person name="Garcia-Roger E.M."/>
            <person name="Carmona M.J."/>
            <person name="Serra M."/>
            <person name="Gomez A."/>
        </authorList>
    </citation>
    <scope>NUCLEOTIDE SEQUENCE [LARGE SCALE GENOMIC DNA]</scope>
    <source>
        <strain evidence="1">HYR1</strain>
    </source>
</reference>